<dbReference type="FunFam" id="1.10.565.10:FF:000068">
    <property type="entry name" value="Nuclear hormone receptor family member nhr-86"/>
    <property type="match status" value="1"/>
</dbReference>
<comment type="similarity">
    <text evidence="2 11">Belongs to the nuclear hormone receptor family.</text>
</comment>
<dbReference type="GO" id="GO:0008270">
    <property type="term" value="F:zinc ion binding"/>
    <property type="evidence" value="ECO:0007669"/>
    <property type="project" value="UniProtKB-KW"/>
</dbReference>
<dbReference type="HOGENOM" id="CLU_007368_1_1_1"/>
<dbReference type="PANTHER" id="PTHR46011:SF33">
    <property type="entry name" value="NUCLEAR HORMONE RECEPTOR FAMILY"/>
    <property type="match status" value="1"/>
</dbReference>
<evidence type="ECO:0000259" key="13">
    <source>
        <dbReference type="PROSITE" id="PS51843"/>
    </source>
</evidence>
<dbReference type="UCSC" id="Y41D4B.8">
    <property type="organism name" value="c. elegans"/>
</dbReference>
<feature type="domain" description="Nuclear receptor" evidence="12">
    <location>
        <begin position="2"/>
        <end position="77"/>
    </location>
</feature>
<dbReference type="InterPro" id="IPR001628">
    <property type="entry name" value="Znf_hrmn_rcpt"/>
</dbReference>
<organism evidence="14 15">
    <name type="scientific">Caenorhabditis elegans</name>
    <dbReference type="NCBI Taxonomy" id="6239"/>
    <lineage>
        <taxon>Eukaryota</taxon>
        <taxon>Metazoa</taxon>
        <taxon>Ecdysozoa</taxon>
        <taxon>Nematoda</taxon>
        <taxon>Chromadorea</taxon>
        <taxon>Rhabditida</taxon>
        <taxon>Rhabditina</taxon>
        <taxon>Rhabditomorpha</taxon>
        <taxon>Rhabditoidea</taxon>
        <taxon>Rhabditidae</taxon>
        <taxon>Peloderinae</taxon>
        <taxon>Caenorhabditis</taxon>
    </lineage>
</organism>
<keyword evidence="9 11" id="KW-0675">Receptor</keyword>
<dbReference type="SMART" id="SM00430">
    <property type="entry name" value="HOLI"/>
    <property type="match status" value="1"/>
</dbReference>
<evidence type="ECO:0000256" key="6">
    <source>
        <dbReference type="ARBA" id="ARBA00023015"/>
    </source>
</evidence>
<dbReference type="Gene3D" id="1.10.565.10">
    <property type="entry name" value="Retinoid X Receptor"/>
    <property type="match status" value="1"/>
</dbReference>
<dbReference type="InterPro" id="IPR000536">
    <property type="entry name" value="Nucl_hrmn_rcpt_lig-bd"/>
</dbReference>
<keyword evidence="4 11" id="KW-0863">Zinc-finger</keyword>
<sequence length="354" mass="41101">MPQHCQVCGVPSARIHFGGVVCSACSAFFRRTVVRGHEYRCKQMENCLIVSTIRNMCKKCRYTKCILVGMKRESVQKFRDVYGKREITVKNSTKTASPILKDFVKNYEHLENVRRVIHRDNSRSVFAKEAPRPVNYKEATKVLLKEFKLVKDWINNSFREFSELPDDQKTTLLHNFYLQFIILEGGYFACQYGRTDITYLPSGDYIDCVNPETYYHDPDGQQPISEVEASKMFASSFDTYRRNVYDPMIRIACDKFEFLALTALTLFDTGLEGQSDQCTESCRRIRESVQREVLQYSKLTRSELDSSIRLGDILSILPNLQRATQRFHEDMTISNVMNAYSVDEIFYNMGFKTS</sequence>
<evidence type="ECO:0000259" key="12">
    <source>
        <dbReference type="PROSITE" id="PS51030"/>
    </source>
</evidence>
<dbReference type="SUPFAM" id="SSF57716">
    <property type="entry name" value="Glucocorticoid receptor-like (DNA-binding domain)"/>
    <property type="match status" value="1"/>
</dbReference>
<evidence type="ECO:0000256" key="3">
    <source>
        <dbReference type="ARBA" id="ARBA00022723"/>
    </source>
</evidence>
<dbReference type="FunCoup" id="Q95Y07">
    <property type="interactions" value="255"/>
</dbReference>
<keyword evidence="6 11" id="KW-0805">Transcription regulation</keyword>
<evidence type="ECO:0000256" key="1">
    <source>
        <dbReference type="ARBA" id="ARBA00004123"/>
    </source>
</evidence>
<dbReference type="STRING" id="6239.Y41D4B.8.1"/>
<evidence type="ECO:0000256" key="10">
    <source>
        <dbReference type="ARBA" id="ARBA00023242"/>
    </source>
</evidence>
<dbReference type="PaxDb" id="6239-Y41D4B.8"/>
<proteinExistence type="inferred from homology"/>
<protein>
    <submittedName>
        <fullName evidence="14">Nuclear Hormone Receptor family</fullName>
    </submittedName>
</protein>
<evidence type="ECO:0000256" key="9">
    <source>
        <dbReference type="ARBA" id="ARBA00023170"/>
    </source>
</evidence>
<accession>Q95Y07</accession>
<dbReference type="Pfam" id="PF00105">
    <property type="entry name" value="zf-C4"/>
    <property type="match status" value="1"/>
</dbReference>
<dbReference type="Bgee" id="WBGene00003682">
    <property type="expression patterns" value="Expressed in adult organism and 3 other cell types or tissues"/>
</dbReference>
<dbReference type="PROSITE" id="PS51843">
    <property type="entry name" value="NR_LBD"/>
    <property type="match status" value="1"/>
</dbReference>
<dbReference type="KEGG" id="cel:CELE_Y41D4B.8"/>
<dbReference type="IntAct" id="Q95Y07">
    <property type="interactions" value="2"/>
</dbReference>
<dbReference type="SUPFAM" id="SSF48508">
    <property type="entry name" value="Nuclear receptor ligand-binding domain"/>
    <property type="match status" value="1"/>
</dbReference>
<dbReference type="CTD" id="176971"/>
<reference evidence="14 15" key="1">
    <citation type="journal article" date="1998" name="Science">
        <title>Genome sequence of the nematode C. elegans: a platform for investigating biology.</title>
        <authorList>
            <consortium name="The C. elegans sequencing consortium"/>
            <person name="Sulson J.E."/>
            <person name="Waterston R."/>
        </authorList>
    </citation>
    <scope>NUCLEOTIDE SEQUENCE [LARGE SCALE GENOMIC DNA]</scope>
    <source>
        <strain evidence="14 15">Bristol N2</strain>
    </source>
</reference>
<dbReference type="EMBL" id="BX284604">
    <property type="protein sequence ID" value="CCD66708.1"/>
    <property type="molecule type" value="Genomic_DNA"/>
</dbReference>
<keyword evidence="7 11" id="KW-0238">DNA-binding</keyword>
<dbReference type="Gene3D" id="3.30.50.10">
    <property type="entry name" value="Erythroid Transcription Factor GATA-1, subunit A"/>
    <property type="match status" value="1"/>
</dbReference>
<dbReference type="WormBase" id="Y41D4B.8">
    <property type="protein sequence ID" value="CE37567"/>
    <property type="gene ID" value="WBGene00003682"/>
    <property type="gene designation" value="nhr-92"/>
</dbReference>
<evidence type="ECO:0000256" key="5">
    <source>
        <dbReference type="ARBA" id="ARBA00022833"/>
    </source>
</evidence>
<dbReference type="GO" id="GO:0000978">
    <property type="term" value="F:RNA polymerase II cis-regulatory region sequence-specific DNA binding"/>
    <property type="evidence" value="ECO:0007669"/>
    <property type="project" value="InterPro"/>
</dbReference>
<evidence type="ECO:0000313" key="16">
    <source>
        <dbReference type="WormBase" id="Y41D4B.8"/>
    </source>
</evidence>
<dbReference type="CDD" id="cd06960">
    <property type="entry name" value="NR_DBD_HNF4A"/>
    <property type="match status" value="1"/>
</dbReference>
<dbReference type="GO" id="GO:0005634">
    <property type="term" value="C:nucleus"/>
    <property type="evidence" value="ECO:0000318"/>
    <property type="project" value="GO_Central"/>
</dbReference>
<name>Q95Y07_CAEEL</name>
<comment type="subcellular location">
    <subcellularLocation>
        <location evidence="1 11">Nucleus</location>
    </subcellularLocation>
</comment>
<dbReference type="PROSITE" id="PS00031">
    <property type="entry name" value="NUCLEAR_REC_DBD_1"/>
    <property type="match status" value="1"/>
</dbReference>
<evidence type="ECO:0000256" key="8">
    <source>
        <dbReference type="ARBA" id="ARBA00023163"/>
    </source>
</evidence>
<evidence type="ECO:0000256" key="2">
    <source>
        <dbReference type="ARBA" id="ARBA00005993"/>
    </source>
</evidence>
<dbReference type="PROSITE" id="PS51030">
    <property type="entry name" value="NUCLEAR_REC_DBD_2"/>
    <property type="match status" value="1"/>
</dbReference>
<dbReference type="InterPro" id="IPR049636">
    <property type="entry name" value="HNF4-like_DBD"/>
</dbReference>
<dbReference type="SMART" id="SM00399">
    <property type="entry name" value="ZnF_C4"/>
    <property type="match status" value="1"/>
</dbReference>
<keyword evidence="15" id="KW-1185">Reference proteome</keyword>
<dbReference type="InterPro" id="IPR035500">
    <property type="entry name" value="NHR-like_dom_sf"/>
</dbReference>
<dbReference type="RefSeq" id="NP_500111.3">
    <property type="nucleotide sequence ID" value="NM_067710.5"/>
</dbReference>
<dbReference type="SMR" id="Q95Y07"/>
<dbReference type="GO" id="GO:0006357">
    <property type="term" value="P:regulation of transcription by RNA polymerase II"/>
    <property type="evidence" value="ECO:0000318"/>
    <property type="project" value="GO_Central"/>
</dbReference>
<dbReference type="OMA" id="QKFRDVY"/>
<dbReference type="InParanoid" id="Q95Y07"/>
<evidence type="ECO:0000313" key="15">
    <source>
        <dbReference type="Proteomes" id="UP000001940"/>
    </source>
</evidence>
<dbReference type="Proteomes" id="UP000001940">
    <property type="component" value="Chromosome IV"/>
</dbReference>
<dbReference type="InterPro" id="IPR013088">
    <property type="entry name" value="Znf_NHR/GATA"/>
</dbReference>
<keyword evidence="5 11" id="KW-0862">Zinc</keyword>
<dbReference type="eggNOG" id="KOG3575">
    <property type="taxonomic scope" value="Eukaryota"/>
</dbReference>
<evidence type="ECO:0000256" key="11">
    <source>
        <dbReference type="RuleBase" id="RU004334"/>
    </source>
</evidence>
<dbReference type="CDD" id="cd06157">
    <property type="entry name" value="NR_LBD"/>
    <property type="match status" value="1"/>
</dbReference>
<keyword evidence="3 11" id="KW-0479">Metal-binding</keyword>
<dbReference type="Pfam" id="PF00104">
    <property type="entry name" value="Hormone_recep"/>
    <property type="match status" value="1"/>
</dbReference>
<evidence type="ECO:0000256" key="7">
    <source>
        <dbReference type="ARBA" id="ARBA00023125"/>
    </source>
</evidence>
<keyword evidence="8 11" id="KW-0804">Transcription</keyword>
<dbReference type="PANTHER" id="PTHR46011">
    <property type="entry name" value="NUCLEAR HORMONE RECEPTOR FAMILY MEMBER NHR-86-RELATED"/>
    <property type="match status" value="1"/>
</dbReference>
<dbReference type="PRINTS" id="PR00047">
    <property type="entry name" value="STROIDFINGER"/>
</dbReference>
<keyword evidence="10 11" id="KW-0539">Nucleus</keyword>
<feature type="domain" description="NR LBD" evidence="13">
    <location>
        <begin position="95"/>
        <end position="353"/>
    </location>
</feature>
<dbReference type="GeneID" id="176971"/>
<evidence type="ECO:0000313" key="14">
    <source>
        <dbReference type="EMBL" id="CCD66708.1"/>
    </source>
</evidence>
<dbReference type="AlphaFoldDB" id="Q95Y07"/>
<dbReference type="AGR" id="WB:WBGene00003682"/>
<dbReference type="GO" id="GO:0003700">
    <property type="term" value="F:DNA-binding transcription factor activity"/>
    <property type="evidence" value="ECO:0000318"/>
    <property type="project" value="GO_Central"/>
</dbReference>
<evidence type="ECO:0000256" key="4">
    <source>
        <dbReference type="ARBA" id="ARBA00022771"/>
    </source>
</evidence>
<dbReference type="PhylomeDB" id="Q95Y07"/>
<dbReference type="OrthoDB" id="10018779at2759"/>
<gene>
    <name evidence="14 16" type="primary">nhr-92</name>
    <name evidence="14" type="ORF">CELE_Y41D4B.8</name>
    <name evidence="16" type="ORF">Y41D4B.8</name>
</gene>